<dbReference type="InterPro" id="IPR050764">
    <property type="entry name" value="CbbQ/NirQ/NorQ/GpvN"/>
</dbReference>
<accession>A0A5B8RAR9</accession>
<dbReference type="InterPro" id="IPR027417">
    <property type="entry name" value="P-loop_NTPase"/>
</dbReference>
<evidence type="ECO:0000313" key="2">
    <source>
        <dbReference type="EMBL" id="QEA05701.1"/>
    </source>
</evidence>
<dbReference type="SUPFAM" id="SSF52540">
    <property type="entry name" value="P-loop containing nucleoside triphosphate hydrolases"/>
    <property type="match status" value="1"/>
</dbReference>
<dbReference type="SMART" id="SM00382">
    <property type="entry name" value="AAA"/>
    <property type="match status" value="1"/>
</dbReference>
<proteinExistence type="predicted"/>
<dbReference type="InterPro" id="IPR003593">
    <property type="entry name" value="AAA+_ATPase"/>
</dbReference>
<dbReference type="PANTHER" id="PTHR42759">
    <property type="entry name" value="MOXR FAMILY PROTEIN"/>
    <property type="match status" value="1"/>
</dbReference>
<dbReference type="GO" id="GO:0005524">
    <property type="term" value="F:ATP binding"/>
    <property type="evidence" value="ECO:0007669"/>
    <property type="project" value="InterPro"/>
</dbReference>
<dbReference type="Pfam" id="PF07728">
    <property type="entry name" value="AAA_5"/>
    <property type="match status" value="1"/>
</dbReference>
<evidence type="ECO:0000259" key="1">
    <source>
        <dbReference type="SMART" id="SM00382"/>
    </source>
</evidence>
<dbReference type="PROSITE" id="PS00675">
    <property type="entry name" value="SIGMA54_INTERACT_1"/>
    <property type="match status" value="1"/>
</dbReference>
<dbReference type="PANTHER" id="PTHR42759:SF1">
    <property type="entry name" value="MAGNESIUM-CHELATASE SUBUNIT CHLD"/>
    <property type="match status" value="1"/>
</dbReference>
<organism evidence="2">
    <name type="scientific">uncultured organism</name>
    <dbReference type="NCBI Taxonomy" id="155900"/>
    <lineage>
        <taxon>unclassified sequences</taxon>
        <taxon>environmental samples</taxon>
    </lineage>
</organism>
<dbReference type="GO" id="GO:0016887">
    <property type="term" value="F:ATP hydrolysis activity"/>
    <property type="evidence" value="ECO:0007669"/>
    <property type="project" value="InterPro"/>
</dbReference>
<reference evidence="2" key="1">
    <citation type="submission" date="2019-06" db="EMBL/GenBank/DDBJ databases">
        <authorList>
            <person name="Murdoch R.W."/>
            <person name="Fathepure B."/>
        </authorList>
    </citation>
    <scope>NUCLEOTIDE SEQUENCE</scope>
</reference>
<dbReference type="EMBL" id="MN079108">
    <property type="protein sequence ID" value="QEA05701.1"/>
    <property type="molecule type" value="Genomic_DNA"/>
</dbReference>
<protein>
    <recommendedName>
        <fullName evidence="1">AAA+ ATPase domain-containing protein</fullName>
    </recommendedName>
</protein>
<dbReference type="AlphaFoldDB" id="A0A5B8RAR9"/>
<gene>
    <name evidence="2" type="ORF">KBTEX_02025</name>
</gene>
<name>A0A5B8RAR9_9ZZZZ</name>
<feature type="domain" description="AAA+ ATPase" evidence="1">
    <location>
        <begin position="40"/>
        <end position="207"/>
    </location>
</feature>
<dbReference type="CDD" id="cd00009">
    <property type="entry name" value="AAA"/>
    <property type="match status" value="1"/>
</dbReference>
<sequence length="310" mass="34836">MPRDRDDLPADIEAVDALFAGQDYVSDRRLSTAVFLALRLGRPLFLEGESGTGKTEVARALAAGLGRRLIRLQCYEGLDVASAVYEWNYQRQMIEIRLAEAGGAVDREHLADDIFAERFLIRRPLLQALEPQPEGPPVLLIDELDRTDEPFEAFLLEVLAEYQVTIPELGTVRAEEPPIVVITSNRTREIHDAVKRRCFYHWVDYPDAARELAIVRRRAPAAAEALSAMVVAFVQRLREMPLYKLPGVAETIDWSQALTALDRVSLDPAVVGETLGAVLKYQEDLERLDSHEIESLLEQINAEIADERHG</sequence>
<dbReference type="InterPro" id="IPR025662">
    <property type="entry name" value="Sigma_54_int_dom_ATP-bd_1"/>
</dbReference>
<dbReference type="InterPro" id="IPR011704">
    <property type="entry name" value="ATPase_dyneun-rel_AAA"/>
</dbReference>
<dbReference type="Gene3D" id="3.40.50.300">
    <property type="entry name" value="P-loop containing nucleotide triphosphate hydrolases"/>
    <property type="match status" value="1"/>
</dbReference>